<comment type="caution">
    <text evidence="1">The sequence shown here is derived from an EMBL/GenBank/DDBJ whole genome shotgun (WGS) entry which is preliminary data.</text>
</comment>
<accession>A0A399D268</accession>
<evidence type="ECO:0000313" key="2">
    <source>
        <dbReference type="Proteomes" id="UP000266441"/>
    </source>
</evidence>
<reference evidence="1 2" key="1">
    <citation type="journal article" date="2015" name="Int. J. Syst. Evol. Microbiol.">
        <title>Mariniphaga sediminis sp. nov., isolated from coastal sediment.</title>
        <authorList>
            <person name="Wang F.Q."/>
            <person name="Shen Q.Y."/>
            <person name="Chen G.J."/>
            <person name="Du Z.J."/>
        </authorList>
    </citation>
    <scope>NUCLEOTIDE SEQUENCE [LARGE SCALE GENOMIC DNA]</scope>
    <source>
        <strain evidence="1 2">SY21</strain>
    </source>
</reference>
<keyword evidence="2" id="KW-1185">Reference proteome</keyword>
<organism evidence="1 2">
    <name type="scientific">Mariniphaga sediminis</name>
    <dbReference type="NCBI Taxonomy" id="1628158"/>
    <lineage>
        <taxon>Bacteria</taxon>
        <taxon>Pseudomonadati</taxon>
        <taxon>Bacteroidota</taxon>
        <taxon>Bacteroidia</taxon>
        <taxon>Marinilabiliales</taxon>
        <taxon>Prolixibacteraceae</taxon>
        <taxon>Mariniphaga</taxon>
    </lineage>
</organism>
<gene>
    <name evidence="1" type="ORF">D1164_07785</name>
</gene>
<sequence length="78" mass="9180">MVSAIHSAFPVFFQIYCWFTNNTTVETETRIKKYFFFEWRGFPAQLHGSVGRLIFYFHLFDVFCVLGSTNSFRGGCIF</sequence>
<dbReference type="Proteomes" id="UP000266441">
    <property type="component" value="Unassembled WGS sequence"/>
</dbReference>
<proteinExistence type="predicted"/>
<evidence type="ECO:0000313" key="1">
    <source>
        <dbReference type="EMBL" id="RIH65563.1"/>
    </source>
</evidence>
<protein>
    <submittedName>
        <fullName evidence="1">Uncharacterized protein</fullName>
    </submittedName>
</protein>
<dbReference type="AlphaFoldDB" id="A0A399D268"/>
<name>A0A399D268_9BACT</name>
<dbReference type="EMBL" id="QWET01000005">
    <property type="protein sequence ID" value="RIH65563.1"/>
    <property type="molecule type" value="Genomic_DNA"/>
</dbReference>